<gene>
    <name evidence="7" type="ORF">UFOPK2171_00149</name>
    <name evidence="8" type="ORF">UFOPK2237_00010</name>
</gene>
<dbReference type="GO" id="GO:0015807">
    <property type="term" value="P:L-amino acid transport"/>
    <property type="evidence" value="ECO:0007669"/>
    <property type="project" value="TreeGrafter"/>
</dbReference>
<evidence type="ECO:0000313" key="7">
    <source>
        <dbReference type="EMBL" id="CAB4642133.1"/>
    </source>
</evidence>
<dbReference type="CDD" id="cd03224">
    <property type="entry name" value="ABC_TM1139_LivF_branched"/>
    <property type="match status" value="1"/>
</dbReference>
<evidence type="ECO:0000256" key="5">
    <source>
        <dbReference type="ARBA" id="ARBA00022970"/>
    </source>
</evidence>
<dbReference type="GO" id="GO:0005524">
    <property type="term" value="F:ATP binding"/>
    <property type="evidence" value="ECO:0007669"/>
    <property type="project" value="UniProtKB-KW"/>
</dbReference>
<dbReference type="EMBL" id="CAEZWI010000001">
    <property type="protein sequence ID" value="CAB4642570.1"/>
    <property type="molecule type" value="Genomic_DNA"/>
</dbReference>
<dbReference type="Pfam" id="PF00005">
    <property type="entry name" value="ABC_tran"/>
    <property type="match status" value="1"/>
</dbReference>
<keyword evidence="2" id="KW-0813">Transport</keyword>
<evidence type="ECO:0000256" key="3">
    <source>
        <dbReference type="ARBA" id="ARBA00022741"/>
    </source>
</evidence>
<dbReference type="GO" id="GO:0016887">
    <property type="term" value="F:ATP hydrolysis activity"/>
    <property type="evidence" value="ECO:0007669"/>
    <property type="project" value="InterPro"/>
</dbReference>
<dbReference type="PANTHER" id="PTHR43820">
    <property type="entry name" value="HIGH-AFFINITY BRANCHED-CHAIN AMINO ACID TRANSPORT ATP-BINDING PROTEIN LIVF"/>
    <property type="match status" value="1"/>
</dbReference>
<dbReference type="GO" id="GO:0015658">
    <property type="term" value="F:branched-chain amino acid transmembrane transporter activity"/>
    <property type="evidence" value="ECO:0007669"/>
    <property type="project" value="TreeGrafter"/>
</dbReference>
<accession>A0A6J6K1A9</accession>
<name>A0A6J6K1A9_9ZZZZ</name>
<evidence type="ECO:0000256" key="4">
    <source>
        <dbReference type="ARBA" id="ARBA00022840"/>
    </source>
</evidence>
<dbReference type="AlphaFoldDB" id="A0A6J6K1A9"/>
<dbReference type="InterPro" id="IPR052156">
    <property type="entry name" value="BCAA_Transport_ATP-bd_LivF"/>
</dbReference>
<dbReference type="Gene3D" id="3.40.50.300">
    <property type="entry name" value="P-loop containing nucleotide triphosphate hydrolases"/>
    <property type="match status" value="1"/>
</dbReference>
<proteinExistence type="inferred from homology"/>
<dbReference type="EMBL" id="CAEZWD010000008">
    <property type="protein sequence ID" value="CAB4642133.1"/>
    <property type="molecule type" value="Genomic_DNA"/>
</dbReference>
<keyword evidence="4" id="KW-0067">ATP-binding</keyword>
<sequence>MSNTLLTTTDLSISYGAVKAVRGSNLEVKEGEVVALLGPNGAGKSSTLRAIVGLIKSQGAVNFAGQDITGAPTERIVSLGLSLVPEGRRLFPHLTVRENLMLGAPRKAKSDDLFDDLLNRLPILRERLQQVSGTLSGGEQQQVAIARALMSRPKLLLIDEPSLGLAPTIVDAVYQLLSDLRKTGLAMVIVEQEVMRVLKFADRAYAMSTGEIALEGLAADLRTSDEVKKVYLGGAE</sequence>
<organism evidence="7">
    <name type="scientific">freshwater metagenome</name>
    <dbReference type="NCBI Taxonomy" id="449393"/>
    <lineage>
        <taxon>unclassified sequences</taxon>
        <taxon>metagenomes</taxon>
        <taxon>ecological metagenomes</taxon>
    </lineage>
</organism>
<dbReference type="InterPro" id="IPR003439">
    <property type="entry name" value="ABC_transporter-like_ATP-bd"/>
</dbReference>
<keyword evidence="3" id="KW-0547">Nucleotide-binding</keyword>
<dbReference type="InterPro" id="IPR027417">
    <property type="entry name" value="P-loop_NTPase"/>
</dbReference>
<dbReference type="SUPFAM" id="SSF52540">
    <property type="entry name" value="P-loop containing nucleoside triphosphate hydrolases"/>
    <property type="match status" value="1"/>
</dbReference>
<dbReference type="SMART" id="SM00382">
    <property type="entry name" value="AAA"/>
    <property type="match status" value="1"/>
</dbReference>
<reference evidence="7" key="1">
    <citation type="submission" date="2020-05" db="EMBL/GenBank/DDBJ databases">
        <authorList>
            <person name="Chiriac C."/>
            <person name="Salcher M."/>
            <person name="Ghai R."/>
            <person name="Kavagutti S V."/>
        </authorList>
    </citation>
    <scope>NUCLEOTIDE SEQUENCE</scope>
</reference>
<evidence type="ECO:0000256" key="1">
    <source>
        <dbReference type="ARBA" id="ARBA00005417"/>
    </source>
</evidence>
<protein>
    <submittedName>
        <fullName evidence="7">Unannotated protein</fullName>
    </submittedName>
</protein>
<evidence type="ECO:0000259" key="6">
    <source>
        <dbReference type="PROSITE" id="PS50893"/>
    </source>
</evidence>
<dbReference type="PROSITE" id="PS50893">
    <property type="entry name" value="ABC_TRANSPORTER_2"/>
    <property type="match status" value="1"/>
</dbReference>
<dbReference type="PANTHER" id="PTHR43820:SF4">
    <property type="entry name" value="HIGH-AFFINITY BRANCHED-CHAIN AMINO ACID TRANSPORT ATP-BINDING PROTEIN LIVF"/>
    <property type="match status" value="1"/>
</dbReference>
<keyword evidence="5" id="KW-0029">Amino-acid transport</keyword>
<comment type="similarity">
    <text evidence="1">Belongs to the ABC transporter superfamily.</text>
</comment>
<feature type="domain" description="ABC transporter" evidence="6">
    <location>
        <begin position="6"/>
        <end position="234"/>
    </location>
</feature>
<evidence type="ECO:0000313" key="8">
    <source>
        <dbReference type="EMBL" id="CAB4642570.1"/>
    </source>
</evidence>
<evidence type="ECO:0000256" key="2">
    <source>
        <dbReference type="ARBA" id="ARBA00022448"/>
    </source>
</evidence>
<dbReference type="InterPro" id="IPR003593">
    <property type="entry name" value="AAA+_ATPase"/>
</dbReference>